<organism evidence="3 4">
    <name type="scientific">Tanacetum coccineum</name>
    <dbReference type="NCBI Taxonomy" id="301880"/>
    <lineage>
        <taxon>Eukaryota</taxon>
        <taxon>Viridiplantae</taxon>
        <taxon>Streptophyta</taxon>
        <taxon>Embryophyta</taxon>
        <taxon>Tracheophyta</taxon>
        <taxon>Spermatophyta</taxon>
        <taxon>Magnoliopsida</taxon>
        <taxon>eudicotyledons</taxon>
        <taxon>Gunneridae</taxon>
        <taxon>Pentapetalae</taxon>
        <taxon>asterids</taxon>
        <taxon>campanulids</taxon>
        <taxon>Asterales</taxon>
        <taxon>Asteraceae</taxon>
        <taxon>Asteroideae</taxon>
        <taxon>Anthemideae</taxon>
        <taxon>Anthemidinae</taxon>
        <taxon>Tanacetum</taxon>
    </lineage>
</organism>
<evidence type="ECO:0000313" key="3">
    <source>
        <dbReference type="EMBL" id="GJT08996.1"/>
    </source>
</evidence>
<reference evidence="3" key="2">
    <citation type="submission" date="2022-01" db="EMBL/GenBank/DDBJ databases">
        <authorList>
            <person name="Yamashiro T."/>
            <person name="Shiraishi A."/>
            <person name="Satake H."/>
            <person name="Nakayama K."/>
        </authorList>
    </citation>
    <scope>NUCLEOTIDE SEQUENCE</scope>
</reference>
<feature type="compositionally biased region" description="Basic and acidic residues" evidence="1">
    <location>
        <begin position="106"/>
        <end position="129"/>
    </location>
</feature>
<dbReference type="InterPro" id="IPR001878">
    <property type="entry name" value="Znf_CCHC"/>
</dbReference>
<keyword evidence="4" id="KW-1185">Reference proteome</keyword>
<gene>
    <name evidence="3" type="ORF">Tco_0843458</name>
</gene>
<evidence type="ECO:0000259" key="2">
    <source>
        <dbReference type="Pfam" id="PF00098"/>
    </source>
</evidence>
<keyword evidence="3" id="KW-0548">Nucleotidyltransferase</keyword>
<dbReference type="GO" id="GO:0003964">
    <property type="term" value="F:RNA-directed DNA polymerase activity"/>
    <property type="evidence" value="ECO:0007669"/>
    <property type="project" value="UniProtKB-KW"/>
</dbReference>
<dbReference type="EMBL" id="BQNB010012874">
    <property type="protein sequence ID" value="GJT08996.1"/>
    <property type="molecule type" value="Genomic_DNA"/>
</dbReference>
<protein>
    <submittedName>
        <fullName evidence="3">Reverse transcriptase domain-containing protein</fullName>
    </submittedName>
</protein>
<evidence type="ECO:0000313" key="4">
    <source>
        <dbReference type="Proteomes" id="UP001151760"/>
    </source>
</evidence>
<feature type="region of interest" description="Disordered" evidence="1">
    <location>
        <begin position="102"/>
        <end position="132"/>
    </location>
</feature>
<dbReference type="Gene3D" id="4.10.60.10">
    <property type="entry name" value="Zinc finger, CCHC-type"/>
    <property type="match status" value="1"/>
</dbReference>
<name>A0ABQ5B314_9ASTR</name>
<keyword evidence="3" id="KW-0808">Transferase</keyword>
<keyword evidence="3" id="KW-0695">RNA-directed DNA polymerase</keyword>
<dbReference type="Pfam" id="PF00098">
    <property type="entry name" value="zf-CCHC"/>
    <property type="match status" value="1"/>
</dbReference>
<evidence type="ECO:0000256" key="1">
    <source>
        <dbReference type="SAM" id="MobiDB-lite"/>
    </source>
</evidence>
<sequence length="233" mass="26389">MKSTAGFNMGTGFNVVELHIRTQSREVIVVIMEMTFKFMNDTKFCPSHECKRWNPSEESRPGSGCHAAYTHRFHELAMLVPHLVTPESRMIESALTDEAVRNGSIKKLEKRGNVGEPSKDRSRRDDNKRTRTGNIFATTINPVGRKNTGTWPKCTTCNSYYVPGGPCRTCFNCNRPGHLAKDYRGAPRNVNPINARNLTVRACYECGSRGSLPRSKHCDGYVYFEQSFCHYLI</sequence>
<accession>A0ABQ5B314</accession>
<feature type="domain" description="CCHC-type" evidence="2">
    <location>
        <begin position="168"/>
        <end position="182"/>
    </location>
</feature>
<reference evidence="3" key="1">
    <citation type="journal article" date="2022" name="Int. J. Mol. Sci.">
        <title>Draft Genome of Tanacetum Coccineum: Genomic Comparison of Closely Related Tanacetum-Family Plants.</title>
        <authorList>
            <person name="Yamashiro T."/>
            <person name="Shiraishi A."/>
            <person name="Nakayama K."/>
            <person name="Satake H."/>
        </authorList>
    </citation>
    <scope>NUCLEOTIDE SEQUENCE</scope>
</reference>
<proteinExistence type="predicted"/>
<dbReference type="Proteomes" id="UP001151760">
    <property type="component" value="Unassembled WGS sequence"/>
</dbReference>
<comment type="caution">
    <text evidence="3">The sequence shown here is derived from an EMBL/GenBank/DDBJ whole genome shotgun (WGS) entry which is preliminary data.</text>
</comment>